<dbReference type="InterPro" id="IPR007138">
    <property type="entry name" value="ABM_dom"/>
</dbReference>
<feature type="non-terminal residue" evidence="2">
    <location>
        <position position="52"/>
    </location>
</feature>
<dbReference type="AlphaFoldDB" id="A0A383EZ38"/>
<gene>
    <name evidence="2" type="ORF">METZ01_LOCUS514232</name>
</gene>
<sequence>MEVPMIVLAGTITFDPERSDDMLAAVAVVVEATRTEEGCLEYVMAADPLVPG</sequence>
<dbReference type="EMBL" id="UINC01229602">
    <property type="protein sequence ID" value="SVE61378.1"/>
    <property type="molecule type" value="Genomic_DNA"/>
</dbReference>
<feature type="domain" description="ABM" evidence="1">
    <location>
        <begin position="5"/>
        <end position="48"/>
    </location>
</feature>
<accession>A0A383EZ38</accession>
<dbReference type="Pfam" id="PF03992">
    <property type="entry name" value="ABM"/>
    <property type="match status" value="1"/>
</dbReference>
<dbReference type="SUPFAM" id="SSF54909">
    <property type="entry name" value="Dimeric alpha+beta barrel"/>
    <property type="match status" value="1"/>
</dbReference>
<organism evidence="2">
    <name type="scientific">marine metagenome</name>
    <dbReference type="NCBI Taxonomy" id="408172"/>
    <lineage>
        <taxon>unclassified sequences</taxon>
        <taxon>metagenomes</taxon>
        <taxon>ecological metagenomes</taxon>
    </lineage>
</organism>
<dbReference type="InterPro" id="IPR011008">
    <property type="entry name" value="Dimeric_a/b-barrel"/>
</dbReference>
<protein>
    <recommendedName>
        <fullName evidence="1">ABM domain-containing protein</fullName>
    </recommendedName>
</protein>
<evidence type="ECO:0000313" key="2">
    <source>
        <dbReference type="EMBL" id="SVE61378.1"/>
    </source>
</evidence>
<reference evidence="2" key="1">
    <citation type="submission" date="2018-05" db="EMBL/GenBank/DDBJ databases">
        <authorList>
            <person name="Lanie J.A."/>
            <person name="Ng W.-L."/>
            <person name="Kazmierczak K.M."/>
            <person name="Andrzejewski T.M."/>
            <person name="Davidsen T.M."/>
            <person name="Wayne K.J."/>
            <person name="Tettelin H."/>
            <person name="Glass J.I."/>
            <person name="Rusch D."/>
            <person name="Podicherti R."/>
            <person name="Tsui H.-C.T."/>
            <person name="Winkler M.E."/>
        </authorList>
    </citation>
    <scope>NUCLEOTIDE SEQUENCE</scope>
</reference>
<evidence type="ECO:0000259" key="1">
    <source>
        <dbReference type="Pfam" id="PF03992"/>
    </source>
</evidence>
<name>A0A383EZ38_9ZZZZ</name>
<dbReference type="Gene3D" id="3.30.70.100">
    <property type="match status" value="1"/>
</dbReference>
<proteinExistence type="predicted"/>